<feature type="region of interest" description="Disordered" evidence="6">
    <location>
        <begin position="87"/>
        <end position="150"/>
    </location>
</feature>
<feature type="compositionally biased region" description="Basic and acidic residues" evidence="6">
    <location>
        <begin position="140"/>
        <end position="150"/>
    </location>
</feature>
<dbReference type="PROSITE" id="PS50888">
    <property type="entry name" value="BHLH"/>
    <property type="match status" value="1"/>
</dbReference>
<dbReference type="Pfam" id="PF17144">
    <property type="entry name" value="Ribosomal_L5e"/>
    <property type="match status" value="1"/>
</dbReference>
<dbReference type="Gene3D" id="3.30.420.100">
    <property type="match status" value="1"/>
</dbReference>
<dbReference type="GO" id="GO:0006412">
    <property type="term" value="P:translation"/>
    <property type="evidence" value="ECO:0007669"/>
    <property type="project" value="InterPro"/>
</dbReference>
<name>A0A261Y401_9FUNG</name>
<dbReference type="InterPro" id="IPR025607">
    <property type="entry name" value="Ribosomal_uL18_C_euk"/>
</dbReference>
<evidence type="ECO:0000313" key="9">
    <source>
        <dbReference type="Proteomes" id="UP000242875"/>
    </source>
</evidence>
<organism evidence="8 9">
    <name type="scientific">Bifiguratus adelaidae</name>
    <dbReference type="NCBI Taxonomy" id="1938954"/>
    <lineage>
        <taxon>Eukaryota</taxon>
        <taxon>Fungi</taxon>
        <taxon>Fungi incertae sedis</taxon>
        <taxon>Mucoromycota</taxon>
        <taxon>Mucoromycotina</taxon>
        <taxon>Endogonomycetes</taxon>
        <taxon>Endogonales</taxon>
        <taxon>Endogonales incertae sedis</taxon>
        <taxon>Bifiguratus</taxon>
    </lineage>
</organism>
<dbReference type="CDD" id="cd00432">
    <property type="entry name" value="Ribosomal_L18_L5e"/>
    <property type="match status" value="1"/>
</dbReference>
<dbReference type="CDD" id="cd11404">
    <property type="entry name" value="bHLHzip_Mlx_like"/>
    <property type="match status" value="1"/>
</dbReference>
<keyword evidence="5" id="KW-0687">Ribonucleoprotein</keyword>
<dbReference type="AlphaFoldDB" id="A0A261Y401"/>
<evidence type="ECO:0000256" key="6">
    <source>
        <dbReference type="SAM" id="MobiDB-lite"/>
    </source>
</evidence>
<dbReference type="InterPro" id="IPR036638">
    <property type="entry name" value="HLH_DNA-bd_sf"/>
</dbReference>
<dbReference type="PRINTS" id="PR00058">
    <property type="entry name" value="RIBOSOMALL5"/>
</dbReference>
<evidence type="ECO:0000313" key="8">
    <source>
        <dbReference type="EMBL" id="OZJ05356.1"/>
    </source>
</evidence>
<dbReference type="InterPro" id="IPR011598">
    <property type="entry name" value="bHLH_dom"/>
</dbReference>
<evidence type="ECO:0000259" key="7">
    <source>
        <dbReference type="PROSITE" id="PS50888"/>
    </source>
</evidence>
<dbReference type="Pfam" id="PF14204">
    <property type="entry name" value="Ribosomal_L18_c"/>
    <property type="match status" value="1"/>
</dbReference>
<accession>A0A261Y401</accession>
<keyword evidence="3" id="KW-0963">Cytoplasm</keyword>
<feature type="domain" description="BHLH" evidence="7">
    <location>
        <begin position="148"/>
        <end position="199"/>
    </location>
</feature>
<dbReference type="GO" id="GO:0022625">
    <property type="term" value="C:cytosolic large ribosomal subunit"/>
    <property type="evidence" value="ECO:0007669"/>
    <property type="project" value="TreeGrafter"/>
</dbReference>
<evidence type="ECO:0000256" key="2">
    <source>
        <dbReference type="ARBA" id="ARBA00007116"/>
    </source>
</evidence>
<comment type="similarity">
    <text evidence="2">Belongs to the universal ribosomal protein uL18 family.</text>
</comment>
<gene>
    <name evidence="8" type="ORF">BZG36_01531</name>
</gene>
<protein>
    <recommendedName>
        <fullName evidence="7">BHLH domain-containing protein</fullName>
    </recommendedName>
</protein>
<dbReference type="GO" id="GO:0000027">
    <property type="term" value="P:ribosomal large subunit assembly"/>
    <property type="evidence" value="ECO:0007669"/>
    <property type="project" value="TreeGrafter"/>
</dbReference>
<dbReference type="FunFam" id="3.30.420.100:FF:000002">
    <property type="entry name" value="60S ribosomal protein L5"/>
    <property type="match status" value="1"/>
</dbReference>
<sequence length="569" mass="65249">MGHDENLTPAHSSLWSTDAGMPALVEPGAFEDFQYSLGVPAGYAFEVPLESDRRQEGLTGKELLDHQDQRLFGKFLDDFIVYPEQAESSRTPLVTSDTMSKHSDNPPPKRRKKATESSTPNAKSSSEEPTSLQRIKKRNPKELLTPEEKRINHIVSEQKRREAIRTGYRDLAELIPRLQGEGSSKSSILFKAVDFIKHLEKRNARLRDQLDELHNRPSQTPDESARYERFQQQLEYYRDMLRQRGERVPPVNKESLDKLQHLLAGTAASQYVPVPFVKLVKNKAYFKRFQVKYRRRREGKTDYYARKRLVVQAKNKYNSPKYRLVVRFTNKDIICQIVYAKLQGDFVLAAAYSHELPRYGIKVGLTNWSAAYATGLLVARRLLQKLGLDDKYEGVTEPDGTLVLTEPLEDGPKPFKAFLDVGLKRTSTGAKVFGAMKGASDGGLYIPHSESRFPGYDMESKSLDAEVLSKYIYGGHVAEYMEELEEEDEEQYKKHFASFVAEEITSADLEDMYREAHEAIRADPSPKLTEKKKPAEGEKVKKYKGVRLNKKQRDNKVLQKKLYWEKNNL</sequence>
<dbReference type="Gene3D" id="4.10.280.10">
    <property type="entry name" value="Helix-loop-helix DNA-binding domain"/>
    <property type="match status" value="1"/>
</dbReference>
<dbReference type="Proteomes" id="UP000242875">
    <property type="component" value="Unassembled WGS sequence"/>
</dbReference>
<dbReference type="InterPro" id="IPR005485">
    <property type="entry name" value="Rbsml_uL18_euk_arch"/>
</dbReference>
<dbReference type="GO" id="GO:0046983">
    <property type="term" value="F:protein dimerization activity"/>
    <property type="evidence" value="ECO:0007669"/>
    <property type="project" value="InterPro"/>
</dbReference>
<proteinExistence type="inferred from homology"/>
<reference evidence="8 9" key="1">
    <citation type="journal article" date="2017" name="Mycologia">
        <title>Bifiguratus adelaidae, gen. et sp. nov., a new member of Mucoromycotina in endophytic and soil-dwelling habitats.</title>
        <authorList>
            <person name="Torres-Cruz T.J."/>
            <person name="Billingsley Tobias T.L."/>
            <person name="Almatruk M."/>
            <person name="Hesse C."/>
            <person name="Kuske C.R."/>
            <person name="Desiro A."/>
            <person name="Benucci G.M."/>
            <person name="Bonito G."/>
            <person name="Stajich J.E."/>
            <person name="Dunlap C."/>
            <person name="Arnold A.E."/>
            <person name="Porras-Alfaro A."/>
        </authorList>
    </citation>
    <scope>NUCLEOTIDE SEQUENCE [LARGE SCALE GENOMIC DNA]</scope>
    <source>
        <strain evidence="8 9">AZ0501</strain>
    </source>
</reference>
<dbReference type="SUPFAM" id="SSF53137">
    <property type="entry name" value="Translational machinery components"/>
    <property type="match status" value="1"/>
</dbReference>
<feature type="region of interest" description="Disordered" evidence="6">
    <location>
        <begin position="521"/>
        <end position="540"/>
    </location>
</feature>
<evidence type="ECO:0000256" key="1">
    <source>
        <dbReference type="ARBA" id="ARBA00004496"/>
    </source>
</evidence>
<dbReference type="PANTHER" id="PTHR23410:SF12">
    <property type="entry name" value="LARGE RIBOSOMAL SUBUNIT PROTEIN UL18"/>
    <property type="match status" value="1"/>
</dbReference>
<dbReference type="Pfam" id="PF00010">
    <property type="entry name" value="HLH"/>
    <property type="match status" value="1"/>
</dbReference>
<dbReference type="PANTHER" id="PTHR23410">
    <property type="entry name" value="RIBOSOMAL PROTEIN L5-RELATED"/>
    <property type="match status" value="1"/>
</dbReference>
<keyword evidence="4" id="KW-0689">Ribosomal protein</keyword>
<dbReference type="InterPro" id="IPR057268">
    <property type="entry name" value="Ribosomal_L18"/>
</dbReference>
<dbReference type="EMBL" id="MVBO01000017">
    <property type="protein sequence ID" value="OZJ05356.1"/>
    <property type="molecule type" value="Genomic_DNA"/>
</dbReference>
<keyword evidence="9" id="KW-1185">Reference proteome</keyword>
<dbReference type="OrthoDB" id="1618453at2759"/>
<feature type="compositionally biased region" description="Polar residues" evidence="6">
    <location>
        <begin position="116"/>
        <end position="133"/>
    </location>
</feature>
<feature type="compositionally biased region" description="Polar residues" evidence="6">
    <location>
        <begin position="87"/>
        <end position="98"/>
    </location>
</feature>
<dbReference type="HAMAP" id="MF_01337_A">
    <property type="entry name" value="Ribosomal_uL18_A"/>
    <property type="match status" value="1"/>
</dbReference>
<evidence type="ECO:0000256" key="5">
    <source>
        <dbReference type="ARBA" id="ARBA00023274"/>
    </source>
</evidence>
<comment type="subcellular location">
    <subcellularLocation>
        <location evidence="1">Cytoplasm</location>
    </subcellularLocation>
</comment>
<comment type="caution">
    <text evidence="8">The sequence shown here is derived from an EMBL/GenBank/DDBJ whole genome shotgun (WGS) entry which is preliminary data.</text>
</comment>
<dbReference type="SUPFAM" id="SSF47459">
    <property type="entry name" value="HLH, helix-loop-helix DNA-binding domain"/>
    <property type="match status" value="1"/>
</dbReference>
<evidence type="ECO:0000256" key="3">
    <source>
        <dbReference type="ARBA" id="ARBA00022490"/>
    </source>
</evidence>
<dbReference type="GO" id="GO:0003735">
    <property type="term" value="F:structural constituent of ribosome"/>
    <property type="evidence" value="ECO:0007669"/>
    <property type="project" value="InterPro"/>
</dbReference>
<dbReference type="GO" id="GO:0008097">
    <property type="term" value="F:5S rRNA binding"/>
    <property type="evidence" value="ECO:0007669"/>
    <property type="project" value="InterPro"/>
</dbReference>
<dbReference type="SMART" id="SM00353">
    <property type="entry name" value="HLH"/>
    <property type="match status" value="1"/>
</dbReference>
<feature type="compositionally biased region" description="Basic and acidic residues" evidence="6">
    <location>
        <begin position="528"/>
        <end position="540"/>
    </location>
</feature>
<evidence type="ECO:0000256" key="4">
    <source>
        <dbReference type="ARBA" id="ARBA00022980"/>
    </source>
</evidence>